<evidence type="ECO:0000313" key="3">
    <source>
        <dbReference type="EMBL" id="KAK3094166.1"/>
    </source>
</evidence>
<gene>
    <name evidence="3" type="ORF">FSP39_024904</name>
</gene>
<name>A0AA89C4A0_PINIB</name>
<evidence type="ECO:0000256" key="1">
    <source>
        <dbReference type="SAM" id="Coils"/>
    </source>
</evidence>
<organism evidence="3 4">
    <name type="scientific">Pinctada imbricata</name>
    <name type="common">Atlantic pearl-oyster</name>
    <name type="synonym">Pinctada martensii</name>
    <dbReference type="NCBI Taxonomy" id="66713"/>
    <lineage>
        <taxon>Eukaryota</taxon>
        <taxon>Metazoa</taxon>
        <taxon>Spiralia</taxon>
        <taxon>Lophotrochozoa</taxon>
        <taxon>Mollusca</taxon>
        <taxon>Bivalvia</taxon>
        <taxon>Autobranchia</taxon>
        <taxon>Pteriomorphia</taxon>
        <taxon>Pterioida</taxon>
        <taxon>Pterioidea</taxon>
        <taxon>Pteriidae</taxon>
        <taxon>Pinctada</taxon>
    </lineage>
</organism>
<feature type="compositionally biased region" description="Polar residues" evidence="2">
    <location>
        <begin position="20"/>
        <end position="33"/>
    </location>
</feature>
<keyword evidence="1" id="KW-0175">Coiled coil</keyword>
<reference evidence="3" key="1">
    <citation type="submission" date="2019-08" db="EMBL/GenBank/DDBJ databases">
        <title>The improved chromosome-level genome for the pearl oyster Pinctada fucata martensii using PacBio sequencing and Hi-C.</title>
        <authorList>
            <person name="Zheng Z."/>
        </authorList>
    </citation>
    <scope>NUCLEOTIDE SEQUENCE</scope>
    <source>
        <strain evidence="3">ZZ-2019</strain>
        <tissue evidence="3">Adductor muscle</tissue>
    </source>
</reference>
<dbReference type="Proteomes" id="UP001186944">
    <property type="component" value="Unassembled WGS sequence"/>
</dbReference>
<comment type="caution">
    <text evidence="3">The sequence shown here is derived from an EMBL/GenBank/DDBJ whole genome shotgun (WGS) entry which is preliminary data.</text>
</comment>
<accession>A0AA89C4A0</accession>
<sequence length="361" mass="41768">MGKSSKKRKKEEMLSRSDNSESSAHNITTDLNTTRSVLSEATRTIYGSPEGINHAEKLNEPNVTSTPLPDLPVSNIAVQITETHRKLDFIMQKLQKLDVIEEKFQKLDSKVNCLENKVQAIEEKNAEYERSVNFVSEKFDELKGKTDCITEISKALESQKKEMIELAANIDRRNSELEKLSGEMELMSEKKEDLSSKVLDLQYRSMKNNLVFSGLLGETRDEDTERKLREFIYDELEIDRHIEFGNVHRFGRFVRGKARPIVARFLYNSEREEVMTNAYKLRGSQYSIREQFPKAIEDRRRQLYPIMRDYKRSGVQNVKMIRDKLYINGQLYDERNAPVRNVPTPTVAMRSIDAGADPGED</sequence>
<feature type="compositionally biased region" description="Basic and acidic residues" evidence="2">
    <location>
        <begin position="10"/>
        <end position="19"/>
    </location>
</feature>
<proteinExistence type="predicted"/>
<evidence type="ECO:0000313" key="4">
    <source>
        <dbReference type="Proteomes" id="UP001186944"/>
    </source>
</evidence>
<keyword evidence="4" id="KW-1185">Reference proteome</keyword>
<protein>
    <submittedName>
        <fullName evidence="3">Uncharacterized protein</fullName>
    </submittedName>
</protein>
<dbReference type="EMBL" id="VSWD01000009">
    <property type="protein sequence ID" value="KAK3094166.1"/>
    <property type="molecule type" value="Genomic_DNA"/>
</dbReference>
<dbReference type="AlphaFoldDB" id="A0AA89C4A0"/>
<feature type="region of interest" description="Disordered" evidence="2">
    <location>
        <begin position="1"/>
        <end position="33"/>
    </location>
</feature>
<feature type="coiled-coil region" evidence="1">
    <location>
        <begin position="97"/>
        <end position="197"/>
    </location>
</feature>
<evidence type="ECO:0000256" key="2">
    <source>
        <dbReference type="SAM" id="MobiDB-lite"/>
    </source>
</evidence>
<dbReference type="Gene3D" id="1.20.1270.70">
    <property type="entry name" value="Designed single chain three-helix bundle"/>
    <property type="match status" value="1"/>
</dbReference>
<dbReference type="Gene3D" id="3.30.70.1820">
    <property type="entry name" value="L1 transposable element, RRM domain"/>
    <property type="match status" value="1"/>
</dbReference>